<dbReference type="Gene3D" id="6.10.140.140">
    <property type="match status" value="1"/>
</dbReference>
<dbReference type="CDD" id="cd07765">
    <property type="entry name" value="KRAB_A-box"/>
    <property type="match status" value="1"/>
</dbReference>
<organism evidence="2">
    <name type="scientific">Equus asinus asinus</name>
    <dbReference type="NCBI Taxonomy" id="83772"/>
    <lineage>
        <taxon>Eukaryota</taxon>
        <taxon>Metazoa</taxon>
        <taxon>Chordata</taxon>
        <taxon>Craniata</taxon>
        <taxon>Vertebrata</taxon>
        <taxon>Euteleostomi</taxon>
        <taxon>Mammalia</taxon>
        <taxon>Eutheria</taxon>
        <taxon>Laurasiatheria</taxon>
        <taxon>Perissodactyla</taxon>
        <taxon>Equidae</taxon>
        <taxon>Equus</taxon>
    </lineage>
</organism>
<protein>
    <recommendedName>
        <fullName evidence="1">KRAB domain-containing protein</fullName>
    </recommendedName>
</protein>
<dbReference type="InterPro" id="IPR036051">
    <property type="entry name" value="KRAB_dom_sf"/>
</dbReference>
<dbReference type="SUPFAM" id="SSF109640">
    <property type="entry name" value="KRAB domain (Kruppel-associated box)"/>
    <property type="match status" value="1"/>
</dbReference>
<dbReference type="PROSITE" id="PS50805">
    <property type="entry name" value="KRAB"/>
    <property type="match status" value="1"/>
</dbReference>
<dbReference type="Ensembl" id="ENSEAST00005035619.1">
    <property type="protein sequence ID" value="ENSEASP00005032691.1"/>
    <property type="gene ID" value="ENSEASG00005022317.1"/>
</dbReference>
<evidence type="ECO:0000313" key="2">
    <source>
        <dbReference type="Ensembl" id="ENSEASP00005032691.1"/>
    </source>
</evidence>
<dbReference type="AlphaFoldDB" id="A0A8C4N2P9"/>
<proteinExistence type="predicted"/>
<dbReference type="Pfam" id="PF01352">
    <property type="entry name" value="KRAB"/>
    <property type="match status" value="1"/>
</dbReference>
<dbReference type="GO" id="GO:0006355">
    <property type="term" value="P:regulation of DNA-templated transcription"/>
    <property type="evidence" value="ECO:0007669"/>
    <property type="project" value="InterPro"/>
</dbReference>
<evidence type="ECO:0000259" key="1">
    <source>
        <dbReference type="PROSITE" id="PS50805"/>
    </source>
</evidence>
<dbReference type="InterPro" id="IPR050169">
    <property type="entry name" value="Krueppel_C2H2_ZnF"/>
</dbReference>
<feature type="domain" description="KRAB" evidence="1">
    <location>
        <begin position="28"/>
        <end position="128"/>
    </location>
</feature>
<dbReference type="SMART" id="SM00349">
    <property type="entry name" value="KRAB"/>
    <property type="match status" value="1"/>
</dbReference>
<reference evidence="2" key="1">
    <citation type="submission" date="2023-03" db="UniProtKB">
        <authorList>
            <consortium name="Ensembl"/>
        </authorList>
    </citation>
    <scope>IDENTIFICATION</scope>
</reference>
<name>A0A8C4N2P9_EQUAS</name>
<dbReference type="InterPro" id="IPR001909">
    <property type="entry name" value="KRAB"/>
</dbReference>
<dbReference type="PANTHER" id="PTHR23232:SF136">
    <property type="entry name" value="KRAB DOMAIN-CONTAINING PROTEIN"/>
    <property type="match status" value="1"/>
</dbReference>
<sequence>MREAPAAYLSSAGGPFSAAEARALLWPVTFKDIAIDFTQEEWALLNPSQRKLYRDVMLENISHLVSVGEINTLFVNKSYVKILLLSLKCQTRPHSSICTATIIPVLNRSGRRERGWEARRPVLSWGRKNTSRGRSEYKWVGGNYAQGHG</sequence>
<accession>A0A8C4N2P9</accession>
<dbReference type="PANTHER" id="PTHR23232">
    <property type="entry name" value="KRAB DOMAIN C2H2 ZINC FINGER"/>
    <property type="match status" value="1"/>
</dbReference>